<dbReference type="Gene3D" id="2.30.24.10">
    <property type="entry name" value="CAT RNA-binding domain"/>
    <property type="match status" value="1"/>
</dbReference>
<dbReference type="GO" id="GO:0006355">
    <property type="term" value="P:regulation of DNA-templated transcription"/>
    <property type="evidence" value="ECO:0007669"/>
    <property type="project" value="InterPro"/>
</dbReference>
<gene>
    <name evidence="3" type="ORF">AC625_09225</name>
</gene>
<protein>
    <submittedName>
        <fullName evidence="3">Transcriptional antiterminator</fullName>
    </submittedName>
</protein>
<keyword evidence="1" id="KW-0677">Repeat</keyword>
<dbReference type="SUPFAM" id="SSF63520">
    <property type="entry name" value="PTS-regulatory domain, PRD"/>
    <property type="match status" value="2"/>
</dbReference>
<dbReference type="PANTHER" id="PTHR30185">
    <property type="entry name" value="CRYPTIC BETA-GLUCOSIDE BGL OPERON ANTITERMINATOR"/>
    <property type="match status" value="1"/>
</dbReference>
<organism evidence="3 4">
    <name type="scientific">Peribacillus loiseleuriae</name>
    <dbReference type="NCBI Taxonomy" id="1679170"/>
    <lineage>
        <taxon>Bacteria</taxon>
        <taxon>Bacillati</taxon>
        <taxon>Bacillota</taxon>
        <taxon>Bacilli</taxon>
        <taxon>Bacillales</taxon>
        <taxon>Bacillaceae</taxon>
        <taxon>Peribacillus</taxon>
    </lineage>
</organism>
<reference evidence="4" key="1">
    <citation type="submission" date="2015-07" db="EMBL/GenBank/DDBJ databases">
        <title>Genome sequencing project for genomic taxonomy and phylogenomics of Bacillus-like bacteria.</title>
        <authorList>
            <person name="Liu B."/>
            <person name="Wang J."/>
            <person name="Zhu Y."/>
            <person name="Liu G."/>
            <person name="Chen Q."/>
            <person name="Chen Z."/>
            <person name="Lan J."/>
            <person name="Che J."/>
            <person name="Ge C."/>
            <person name="Shi H."/>
            <person name="Pan Z."/>
            <person name="Liu X."/>
        </authorList>
    </citation>
    <scope>NUCLEOTIDE SEQUENCE [LARGE SCALE GENOMIC DNA]</scope>
    <source>
        <strain evidence="4">FJAT-27997</strain>
    </source>
</reference>
<dbReference type="SMART" id="SM01061">
    <property type="entry name" value="CAT_RBD"/>
    <property type="match status" value="1"/>
</dbReference>
<evidence type="ECO:0000259" key="2">
    <source>
        <dbReference type="PROSITE" id="PS51372"/>
    </source>
</evidence>
<dbReference type="InterPro" id="IPR011608">
    <property type="entry name" value="PRD"/>
</dbReference>
<comment type="caution">
    <text evidence="3">The sequence shown here is derived from an EMBL/GenBank/DDBJ whole genome shotgun (WGS) entry which is preliminary data.</text>
</comment>
<evidence type="ECO:0000313" key="3">
    <source>
        <dbReference type="EMBL" id="KMY49694.1"/>
    </source>
</evidence>
<keyword evidence="4" id="KW-1185">Reference proteome</keyword>
<evidence type="ECO:0000313" key="4">
    <source>
        <dbReference type="Proteomes" id="UP000037146"/>
    </source>
</evidence>
<feature type="domain" description="PRD" evidence="2">
    <location>
        <begin position="177"/>
        <end position="286"/>
    </location>
</feature>
<accession>A0A0K9GSN0</accession>
<dbReference type="InterPro" id="IPR036650">
    <property type="entry name" value="CAT_RNA-bd_dom_sf"/>
</dbReference>
<proteinExistence type="predicted"/>
<dbReference type="Pfam" id="PF00874">
    <property type="entry name" value="PRD"/>
    <property type="match status" value="2"/>
</dbReference>
<dbReference type="Gene3D" id="1.20.890.100">
    <property type="match status" value="1"/>
</dbReference>
<dbReference type="Gene3D" id="1.10.1790.10">
    <property type="entry name" value="PRD domain"/>
    <property type="match status" value="1"/>
</dbReference>
<dbReference type="PATRIC" id="fig|1679170.3.peg.2033"/>
<sequence length="287" mass="33431">MIGGLKVIVKKVFNNNVVLVVNDTSTEEIVMGKGIGFNKFPGDVIDSELVEKQFIFQGQDDVNRFYQMVGRIPLHDVELASEIVEMGKQDLLVPLSDCILITLSDHISHMLERVKRGLFFNSPLQWEIKHIYPKEYAFGEKAVEFLKDKTGLEIPISEAAFISLHFANAHLEMKGMEETMLLTKIIDQILDVVKYHYSIELDGKSYDFSRFITHLRYFVKRQLKNEENKVDSSFLSLIKLQYPYDFKCGEKIKKFLETTYRWEISEDELLYLTIHLNRLNRHRIVTG</sequence>
<dbReference type="Pfam" id="PF03123">
    <property type="entry name" value="CAT_RBD"/>
    <property type="match status" value="1"/>
</dbReference>
<dbReference type="InterPro" id="IPR036634">
    <property type="entry name" value="PRD_sf"/>
</dbReference>
<dbReference type="PROSITE" id="PS51372">
    <property type="entry name" value="PRD_2"/>
    <property type="match status" value="2"/>
</dbReference>
<dbReference type="EMBL" id="LFZW01000001">
    <property type="protein sequence ID" value="KMY49694.1"/>
    <property type="molecule type" value="Genomic_DNA"/>
</dbReference>
<evidence type="ECO:0000256" key="1">
    <source>
        <dbReference type="ARBA" id="ARBA00022737"/>
    </source>
</evidence>
<dbReference type="AlphaFoldDB" id="A0A0K9GSN0"/>
<feature type="domain" description="PRD" evidence="2">
    <location>
        <begin position="71"/>
        <end position="176"/>
    </location>
</feature>
<dbReference type="SUPFAM" id="SSF50151">
    <property type="entry name" value="SacY-like RNA-binding domain"/>
    <property type="match status" value="1"/>
</dbReference>
<dbReference type="InterPro" id="IPR050661">
    <property type="entry name" value="BglG_antiterminators"/>
</dbReference>
<name>A0A0K9GSN0_9BACI</name>
<dbReference type="Proteomes" id="UP000037146">
    <property type="component" value="Unassembled WGS sequence"/>
</dbReference>
<dbReference type="NCBIfam" id="NF046042">
    <property type="entry name" value="LicT"/>
    <property type="match status" value="1"/>
</dbReference>
<dbReference type="Gene3D" id="1.20.58.1950">
    <property type="match status" value="1"/>
</dbReference>
<dbReference type="InterPro" id="IPR004341">
    <property type="entry name" value="CAT_RNA-bd_dom"/>
</dbReference>
<dbReference type="GO" id="GO:0003723">
    <property type="term" value="F:RNA binding"/>
    <property type="evidence" value="ECO:0007669"/>
    <property type="project" value="InterPro"/>
</dbReference>
<dbReference type="PANTHER" id="PTHR30185:SF15">
    <property type="entry name" value="CRYPTIC BETA-GLUCOSIDE BGL OPERON ANTITERMINATOR"/>
    <property type="match status" value="1"/>
</dbReference>
<dbReference type="STRING" id="1679170.AC625_09225"/>